<reference evidence="1 2" key="1">
    <citation type="submission" date="2016-10" db="EMBL/GenBank/DDBJ databases">
        <authorList>
            <person name="de Groot N.N."/>
        </authorList>
    </citation>
    <scope>NUCLEOTIDE SEQUENCE [LARGE SCALE GENOMIC DNA]</scope>
    <source>
        <strain evidence="1 2">DSM 18978</strain>
    </source>
</reference>
<name>A0A1G5L1X6_9FIRM</name>
<dbReference type="Proteomes" id="UP000198636">
    <property type="component" value="Unassembled WGS sequence"/>
</dbReference>
<evidence type="ECO:0000313" key="2">
    <source>
        <dbReference type="Proteomes" id="UP000198636"/>
    </source>
</evidence>
<dbReference type="AlphaFoldDB" id="A0A1G5L1X6"/>
<dbReference type="Pfam" id="PF03059">
    <property type="entry name" value="NAS"/>
    <property type="match status" value="1"/>
</dbReference>
<dbReference type="GO" id="GO:0030418">
    <property type="term" value="P:nicotianamine biosynthetic process"/>
    <property type="evidence" value="ECO:0007669"/>
    <property type="project" value="InterPro"/>
</dbReference>
<dbReference type="STRING" id="1120976.SAMN03080606_03987"/>
<evidence type="ECO:0000313" key="1">
    <source>
        <dbReference type="EMBL" id="SCZ06885.1"/>
    </source>
</evidence>
<dbReference type="EMBL" id="FMUS01000036">
    <property type="protein sequence ID" value="SCZ06885.1"/>
    <property type="molecule type" value="Genomic_DNA"/>
</dbReference>
<dbReference type="GO" id="GO:0030410">
    <property type="term" value="F:nicotianamine synthase activity"/>
    <property type="evidence" value="ECO:0007669"/>
    <property type="project" value="InterPro"/>
</dbReference>
<gene>
    <name evidence="1" type="ORF">SAMN03080606_03987</name>
</gene>
<proteinExistence type="predicted"/>
<dbReference type="OrthoDB" id="1956540at2"/>
<accession>A0A1G5L1X6</accession>
<keyword evidence="2" id="KW-1185">Reference proteome</keyword>
<dbReference type="CDD" id="cd02440">
    <property type="entry name" value="AdoMet_MTases"/>
    <property type="match status" value="1"/>
</dbReference>
<protein>
    <submittedName>
        <fullName evidence="1">Nicotianamine synthase protein</fullName>
    </submittedName>
</protein>
<dbReference type="SUPFAM" id="SSF53335">
    <property type="entry name" value="S-adenosyl-L-methionine-dependent methyltransferases"/>
    <property type="match status" value="1"/>
</dbReference>
<organism evidence="1 2">
    <name type="scientific">Alkaliphilus peptidifermentans DSM 18978</name>
    <dbReference type="NCBI Taxonomy" id="1120976"/>
    <lineage>
        <taxon>Bacteria</taxon>
        <taxon>Bacillati</taxon>
        <taxon>Bacillota</taxon>
        <taxon>Clostridia</taxon>
        <taxon>Peptostreptococcales</taxon>
        <taxon>Natronincolaceae</taxon>
        <taxon>Alkaliphilus</taxon>
    </lineage>
</organism>
<sequence length="213" mass="23685">MKLIPTFTSKLEKLCSISPLLIKLVEIYYKDLVKREVDLGQISCDDHVLCIGGGPLPCTALAIANQTGAQVYVIDIDPLSVEIAQKVIKRLNMTQKVKVGLASGQQMDVSDFSVVHVALQAYPREDIFKNVWKKAPAGARILMRSPKEALRPFYSSLPDECHKCHQCMNIKQNNMTISCTLLFTKNQGGFKDDEKGNTGFSSPHIDFNTHMVS</sequence>
<dbReference type="Gene3D" id="3.40.50.150">
    <property type="entry name" value="Vaccinia Virus protein VP39"/>
    <property type="match status" value="1"/>
</dbReference>
<dbReference type="RefSeq" id="WP_091547207.1">
    <property type="nucleotide sequence ID" value="NZ_FMUS01000036.1"/>
</dbReference>
<dbReference type="InterPro" id="IPR029063">
    <property type="entry name" value="SAM-dependent_MTases_sf"/>
</dbReference>
<dbReference type="InterPro" id="IPR004298">
    <property type="entry name" value="Nicotian_synth"/>
</dbReference>